<dbReference type="EMBL" id="CAFBLX010000040">
    <property type="protein sequence ID" value="CAB4883554.1"/>
    <property type="molecule type" value="Genomic_DNA"/>
</dbReference>
<dbReference type="AlphaFoldDB" id="A0A6J7EQM5"/>
<organism evidence="7">
    <name type="scientific">freshwater metagenome</name>
    <dbReference type="NCBI Taxonomy" id="449393"/>
    <lineage>
        <taxon>unclassified sequences</taxon>
        <taxon>metagenomes</taxon>
        <taxon>ecological metagenomes</taxon>
    </lineage>
</organism>
<reference evidence="7" key="1">
    <citation type="submission" date="2020-05" db="EMBL/GenBank/DDBJ databases">
        <authorList>
            <person name="Chiriac C."/>
            <person name="Salcher M."/>
            <person name="Ghai R."/>
            <person name="Kavagutti S V."/>
        </authorList>
    </citation>
    <scope>NUCLEOTIDE SEQUENCE</scope>
</reference>
<keyword evidence="5 6" id="KW-0472">Membrane</keyword>
<keyword evidence="4 6" id="KW-1133">Transmembrane helix</keyword>
<evidence type="ECO:0000256" key="2">
    <source>
        <dbReference type="ARBA" id="ARBA00007375"/>
    </source>
</evidence>
<proteinExistence type="inferred from homology"/>
<name>A0A6J7EQM5_9ZZZZ</name>
<dbReference type="PANTHER" id="PTHR31885">
    <property type="entry name" value="GH04784P"/>
    <property type="match status" value="1"/>
</dbReference>
<comment type="subcellular location">
    <subcellularLocation>
        <location evidence="1">Membrane</location>
        <topology evidence="1">Multi-pass membrane protein</topology>
    </subcellularLocation>
</comment>
<sequence>MNIDRVGYARVAASVAGAVTVLGAWTGSARLQKIAKPLIVPALATALDPVHDRVLASGLVAATIGDVLLIDPDDDSALELGATAFGVMQSCYTFLLWRRGARPVLLDAVPRYAGWLAASILLARRQPAVAPTLSAYGGVLATTSTLSARSVSRGGDRRLVVGGILFTVSDALIVHRRLFLTDERQRRTAEAVILSTYVAAQMLLVDALATTRRRRDGEAAEPALDGPGPLERR</sequence>
<dbReference type="GO" id="GO:0016020">
    <property type="term" value="C:membrane"/>
    <property type="evidence" value="ECO:0007669"/>
    <property type="project" value="UniProtKB-SubCell"/>
</dbReference>
<evidence type="ECO:0000256" key="1">
    <source>
        <dbReference type="ARBA" id="ARBA00004141"/>
    </source>
</evidence>
<feature type="transmembrane region" description="Helical" evidence="6">
    <location>
        <begin position="6"/>
        <end position="26"/>
    </location>
</feature>
<dbReference type="InterPro" id="IPR012506">
    <property type="entry name" value="TMEM86B-like"/>
</dbReference>
<evidence type="ECO:0000256" key="3">
    <source>
        <dbReference type="ARBA" id="ARBA00022692"/>
    </source>
</evidence>
<evidence type="ECO:0000256" key="5">
    <source>
        <dbReference type="ARBA" id="ARBA00023136"/>
    </source>
</evidence>
<protein>
    <submittedName>
        <fullName evidence="7">Unannotated protein</fullName>
    </submittedName>
</protein>
<dbReference type="Pfam" id="PF07947">
    <property type="entry name" value="YhhN"/>
    <property type="match status" value="1"/>
</dbReference>
<accession>A0A6J7EQM5</accession>
<dbReference type="PANTHER" id="PTHR31885:SF6">
    <property type="entry name" value="GH04784P"/>
    <property type="match status" value="1"/>
</dbReference>
<evidence type="ECO:0000256" key="6">
    <source>
        <dbReference type="SAM" id="Phobius"/>
    </source>
</evidence>
<comment type="similarity">
    <text evidence="2">Belongs to the TMEM86 family.</text>
</comment>
<dbReference type="GO" id="GO:0016787">
    <property type="term" value="F:hydrolase activity"/>
    <property type="evidence" value="ECO:0007669"/>
    <property type="project" value="TreeGrafter"/>
</dbReference>
<keyword evidence="3 6" id="KW-0812">Transmembrane</keyword>
<evidence type="ECO:0000313" key="7">
    <source>
        <dbReference type="EMBL" id="CAB4883554.1"/>
    </source>
</evidence>
<gene>
    <name evidence="7" type="ORF">UFOPK3472_00882</name>
</gene>
<evidence type="ECO:0000256" key="4">
    <source>
        <dbReference type="ARBA" id="ARBA00022989"/>
    </source>
</evidence>